<dbReference type="EMBL" id="BMJJ01000005">
    <property type="protein sequence ID" value="GGD20135.1"/>
    <property type="molecule type" value="Genomic_DNA"/>
</dbReference>
<dbReference type="Proteomes" id="UP000613160">
    <property type="component" value="Unassembled WGS sequence"/>
</dbReference>
<dbReference type="RefSeq" id="WP_188850843.1">
    <property type="nucleotide sequence ID" value="NZ_BMJJ01000005.1"/>
</dbReference>
<proteinExistence type="predicted"/>
<feature type="domain" description="Prolyl 4-hydroxylase alpha subunit Fe(2+) 2OG dioxygenase" evidence="1">
    <location>
        <begin position="134"/>
        <end position="239"/>
    </location>
</feature>
<gene>
    <name evidence="2" type="ORF">GCM10011335_23820</name>
</gene>
<organism evidence="2 3">
    <name type="scientific">Aureimonas glaciei</name>
    <dbReference type="NCBI Taxonomy" id="1776957"/>
    <lineage>
        <taxon>Bacteria</taxon>
        <taxon>Pseudomonadati</taxon>
        <taxon>Pseudomonadota</taxon>
        <taxon>Alphaproteobacteria</taxon>
        <taxon>Hyphomicrobiales</taxon>
        <taxon>Aurantimonadaceae</taxon>
        <taxon>Aureimonas</taxon>
    </lineage>
</organism>
<keyword evidence="3" id="KW-1185">Reference proteome</keyword>
<dbReference type="Pfam" id="PF13640">
    <property type="entry name" value="2OG-FeII_Oxy_3"/>
    <property type="match status" value="1"/>
</dbReference>
<dbReference type="InterPro" id="IPR044862">
    <property type="entry name" value="Pro_4_hyd_alph_FE2OG_OXY"/>
</dbReference>
<dbReference type="AlphaFoldDB" id="A0A917D9Y8"/>
<evidence type="ECO:0000313" key="3">
    <source>
        <dbReference type="Proteomes" id="UP000613160"/>
    </source>
</evidence>
<protein>
    <recommendedName>
        <fullName evidence="1">Prolyl 4-hydroxylase alpha subunit Fe(2+) 2OG dioxygenase domain-containing protein</fullName>
    </recommendedName>
</protein>
<comment type="caution">
    <text evidence="2">The sequence shown here is derived from an EMBL/GenBank/DDBJ whole genome shotgun (WGS) entry which is preliminary data.</text>
</comment>
<reference evidence="2" key="1">
    <citation type="journal article" date="2014" name="Int. J. Syst. Evol. Microbiol.">
        <title>Complete genome sequence of Corynebacterium casei LMG S-19264T (=DSM 44701T), isolated from a smear-ripened cheese.</title>
        <authorList>
            <consortium name="US DOE Joint Genome Institute (JGI-PGF)"/>
            <person name="Walter F."/>
            <person name="Albersmeier A."/>
            <person name="Kalinowski J."/>
            <person name="Ruckert C."/>
        </authorList>
    </citation>
    <scope>NUCLEOTIDE SEQUENCE</scope>
    <source>
        <strain evidence="2">CGMCC 1.15493</strain>
    </source>
</reference>
<evidence type="ECO:0000259" key="1">
    <source>
        <dbReference type="Pfam" id="PF13640"/>
    </source>
</evidence>
<sequence length="248" mass="28734">MLRFADADFVYEPYPTAEIAGVFDADLYSRLITSYPPLEKFQYRPDLGEKYAFSHHSDPSGFMAYLEAHPDWRAFYDYIKSDGFIEQILGFLEAHNIDLNLGRRRTVSRQKLRKTTSIAGRLRRETELNARFEFSMMNGEGGHILPHTDQKDKLITLVLPMVAPGEWNPAWGGGTDVVWPKDKTLSFNIKNRYLEFDAVDRIRTLEFKPNNCVLFIKTYNSWHSVSPMTSGDRSILRRTLTVNIERRA</sequence>
<reference evidence="2" key="2">
    <citation type="submission" date="2020-09" db="EMBL/GenBank/DDBJ databases">
        <authorList>
            <person name="Sun Q."/>
            <person name="Zhou Y."/>
        </authorList>
    </citation>
    <scope>NUCLEOTIDE SEQUENCE</scope>
    <source>
        <strain evidence="2">CGMCC 1.15493</strain>
    </source>
</reference>
<accession>A0A917D9Y8</accession>
<name>A0A917D9Y8_9HYPH</name>
<dbReference type="Gene3D" id="2.60.120.620">
    <property type="entry name" value="q2cbj1_9rhob like domain"/>
    <property type="match status" value="1"/>
</dbReference>
<evidence type="ECO:0000313" key="2">
    <source>
        <dbReference type="EMBL" id="GGD20135.1"/>
    </source>
</evidence>